<feature type="transmembrane region" description="Helical" evidence="9">
    <location>
        <begin position="30"/>
        <end position="57"/>
    </location>
</feature>
<keyword evidence="4 9" id="KW-0812">Transmembrane</keyword>
<keyword evidence="11" id="KW-1185">Reference proteome</keyword>
<dbReference type="GO" id="GO:0005886">
    <property type="term" value="C:plasma membrane"/>
    <property type="evidence" value="ECO:0007669"/>
    <property type="project" value="UniProtKB-SubCell"/>
</dbReference>
<comment type="function">
    <text evidence="9">Essential subunit of the Sec protein translocation channel SecYEG. Clamps together the 2 halves of SecY. May contact the channel plug during translocation.</text>
</comment>
<dbReference type="Proteomes" id="UP000539372">
    <property type="component" value="Unassembled WGS sequence"/>
</dbReference>
<dbReference type="GO" id="GO:0006605">
    <property type="term" value="P:protein targeting"/>
    <property type="evidence" value="ECO:0007669"/>
    <property type="project" value="UniProtKB-UniRule"/>
</dbReference>
<dbReference type="EMBL" id="JABBNT010000010">
    <property type="protein sequence ID" value="NMM46738.1"/>
    <property type="molecule type" value="Genomic_DNA"/>
</dbReference>
<evidence type="ECO:0000313" key="10">
    <source>
        <dbReference type="EMBL" id="NMM46738.1"/>
    </source>
</evidence>
<evidence type="ECO:0000256" key="4">
    <source>
        <dbReference type="ARBA" id="ARBA00022692"/>
    </source>
</evidence>
<comment type="subunit">
    <text evidence="9">Component of the Sec protein translocase complex. Heterotrimer consisting of SecY, SecE and SecG subunits. The heterotrimers can form oligomers, although 1 heterotrimer is thought to be able to translocate proteins. Interacts with the ribosome. Interacts with SecDF, and other proteins may be involved. Interacts with SecA.</text>
</comment>
<comment type="subcellular location">
    <subcellularLocation>
        <location evidence="9">Cell membrane</location>
        <topology evidence="9">Single-pass membrane protein</topology>
    </subcellularLocation>
    <subcellularLocation>
        <location evidence="1">Membrane</location>
    </subcellularLocation>
</comment>
<dbReference type="HAMAP" id="MF_00422">
    <property type="entry name" value="SecE"/>
    <property type="match status" value="1"/>
</dbReference>
<organism evidence="10 11">
    <name type="scientific">Pacificispira spongiicola</name>
    <dbReference type="NCBI Taxonomy" id="2729598"/>
    <lineage>
        <taxon>Bacteria</taxon>
        <taxon>Pseudomonadati</taxon>
        <taxon>Pseudomonadota</taxon>
        <taxon>Alphaproteobacteria</taxon>
        <taxon>Rhodospirillales</taxon>
        <taxon>Rhodospirillaceae</taxon>
        <taxon>Pacificispira</taxon>
    </lineage>
</organism>
<comment type="similarity">
    <text evidence="9">Belongs to the SecE/SEC61-gamma family.</text>
</comment>
<reference evidence="10 11" key="1">
    <citation type="submission" date="2020-04" db="EMBL/GenBank/DDBJ databases">
        <title>Rhodospirillaceae bacterium KN72 isolated from deep sea.</title>
        <authorList>
            <person name="Zhang D.-C."/>
        </authorList>
    </citation>
    <scope>NUCLEOTIDE SEQUENCE [LARGE SCALE GENOMIC DNA]</scope>
    <source>
        <strain evidence="10 11">KN72</strain>
    </source>
</reference>
<evidence type="ECO:0000256" key="9">
    <source>
        <dbReference type="HAMAP-Rule" id="MF_00422"/>
    </source>
</evidence>
<dbReference type="InterPro" id="IPR001901">
    <property type="entry name" value="Translocase_SecE/Sec61-g"/>
</dbReference>
<evidence type="ECO:0000313" key="11">
    <source>
        <dbReference type="Proteomes" id="UP000539372"/>
    </source>
</evidence>
<dbReference type="GO" id="GO:0065002">
    <property type="term" value="P:intracellular protein transmembrane transport"/>
    <property type="evidence" value="ECO:0007669"/>
    <property type="project" value="UniProtKB-UniRule"/>
</dbReference>
<keyword evidence="8 9" id="KW-0472">Membrane</keyword>
<keyword evidence="6 9" id="KW-1133">Transmembrane helix</keyword>
<name>A0A7Y0E3W0_9PROT</name>
<dbReference type="RefSeq" id="WP_169627150.1">
    <property type="nucleotide sequence ID" value="NZ_JABBNT010000010.1"/>
</dbReference>
<dbReference type="AlphaFoldDB" id="A0A7Y0E3W0"/>
<gene>
    <name evidence="9 10" type="primary">secE</name>
    <name evidence="10" type="ORF">HH303_19780</name>
</gene>
<dbReference type="PANTHER" id="PTHR33910:SF1">
    <property type="entry name" value="PROTEIN TRANSLOCASE SUBUNIT SECE"/>
    <property type="match status" value="1"/>
</dbReference>
<evidence type="ECO:0000256" key="5">
    <source>
        <dbReference type="ARBA" id="ARBA00022927"/>
    </source>
</evidence>
<dbReference type="InterPro" id="IPR005807">
    <property type="entry name" value="SecE_bac"/>
</dbReference>
<dbReference type="GO" id="GO:0043952">
    <property type="term" value="P:protein transport by the Sec complex"/>
    <property type="evidence" value="ECO:0007669"/>
    <property type="project" value="UniProtKB-UniRule"/>
</dbReference>
<accession>A0A7Y0E3W0</accession>
<proteinExistence type="inferred from homology"/>
<evidence type="ECO:0000256" key="6">
    <source>
        <dbReference type="ARBA" id="ARBA00022989"/>
    </source>
</evidence>
<evidence type="ECO:0000256" key="3">
    <source>
        <dbReference type="ARBA" id="ARBA00022475"/>
    </source>
</evidence>
<evidence type="ECO:0000256" key="1">
    <source>
        <dbReference type="ARBA" id="ARBA00004370"/>
    </source>
</evidence>
<sequence>MAKTNPAQFVRQVRQEASKVTWPSRKETGVATMMVFIMVTIMAVFFLAVDGLIAWLVRLILGN</sequence>
<evidence type="ECO:0000256" key="2">
    <source>
        <dbReference type="ARBA" id="ARBA00022448"/>
    </source>
</evidence>
<evidence type="ECO:0000256" key="8">
    <source>
        <dbReference type="ARBA" id="ARBA00023136"/>
    </source>
</evidence>
<keyword evidence="2 9" id="KW-0813">Transport</keyword>
<dbReference type="Pfam" id="PF00584">
    <property type="entry name" value="SecE"/>
    <property type="match status" value="1"/>
</dbReference>
<keyword evidence="5 9" id="KW-0653">Protein transport</keyword>
<comment type="caution">
    <text evidence="10">The sequence shown here is derived from an EMBL/GenBank/DDBJ whole genome shotgun (WGS) entry which is preliminary data.</text>
</comment>
<dbReference type="NCBIfam" id="TIGR00964">
    <property type="entry name" value="secE_bact"/>
    <property type="match status" value="1"/>
</dbReference>
<dbReference type="InterPro" id="IPR038379">
    <property type="entry name" value="SecE_sf"/>
</dbReference>
<keyword evidence="3 9" id="KW-1003">Cell membrane</keyword>
<keyword evidence="7 9" id="KW-0811">Translocation</keyword>
<protein>
    <recommendedName>
        <fullName evidence="9">Protein translocase subunit SecE</fullName>
    </recommendedName>
</protein>
<dbReference type="GO" id="GO:0009306">
    <property type="term" value="P:protein secretion"/>
    <property type="evidence" value="ECO:0007669"/>
    <property type="project" value="UniProtKB-UniRule"/>
</dbReference>
<dbReference type="GO" id="GO:0008320">
    <property type="term" value="F:protein transmembrane transporter activity"/>
    <property type="evidence" value="ECO:0007669"/>
    <property type="project" value="UniProtKB-UniRule"/>
</dbReference>
<evidence type="ECO:0000256" key="7">
    <source>
        <dbReference type="ARBA" id="ARBA00023010"/>
    </source>
</evidence>
<dbReference type="PANTHER" id="PTHR33910">
    <property type="entry name" value="PROTEIN TRANSLOCASE SUBUNIT SECE"/>
    <property type="match status" value="1"/>
</dbReference>
<dbReference type="Gene3D" id="1.20.5.1030">
    <property type="entry name" value="Preprotein translocase secy subunit"/>
    <property type="match status" value="1"/>
</dbReference>